<gene>
    <name evidence="5" type="ORF">HAX54_002986</name>
</gene>
<dbReference type="Gene3D" id="3.20.20.70">
    <property type="entry name" value="Aldolase class I"/>
    <property type="match status" value="1"/>
</dbReference>
<dbReference type="EMBL" id="JACEIK010001134">
    <property type="protein sequence ID" value="MCD7466362.1"/>
    <property type="molecule type" value="Genomic_DNA"/>
</dbReference>
<dbReference type="Proteomes" id="UP000823775">
    <property type="component" value="Unassembled WGS sequence"/>
</dbReference>
<dbReference type="PANTHER" id="PTHR21139:SF29">
    <property type="entry name" value="TRIOSEPHOSPHATE ISOMERASE, CHLOROPLASTIC-LIKE"/>
    <property type="match status" value="1"/>
</dbReference>
<accession>A0ABS8T4P8</accession>
<evidence type="ECO:0008006" key="7">
    <source>
        <dbReference type="Google" id="ProtNLM"/>
    </source>
</evidence>
<keyword evidence="6" id="KW-1185">Reference proteome</keyword>
<evidence type="ECO:0000313" key="6">
    <source>
        <dbReference type="Proteomes" id="UP000823775"/>
    </source>
</evidence>
<evidence type="ECO:0000256" key="1">
    <source>
        <dbReference type="ARBA" id="ARBA00007422"/>
    </source>
</evidence>
<reference evidence="5 6" key="1">
    <citation type="journal article" date="2021" name="BMC Genomics">
        <title>Datura genome reveals duplications of psychoactive alkaloid biosynthetic genes and high mutation rate following tissue culture.</title>
        <authorList>
            <person name="Rajewski A."/>
            <person name="Carter-House D."/>
            <person name="Stajich J."/>
            <person name="Litt A."/>
        </authorList>
    </citation>
    <scope>NUCLEOTIDE SEQUENCE [LARGE SCALE GENOMIC DNA]</scope>
    <source>
        <strain evidence="5">AR-01</strain>
    </source>
</reference>
<evidence type="ECO:0000256" key="3">
    <source>
        <dbReference type="ARBA" id="ARBA00023235"/>
    </source>
</evidence>
<comment type="subunit">
    <text evidence="2">Homodimer.</text>
</comment>
<keyword evidence="3" id="KW-0413">Isomerase</keyword>
<protein>
    <recommendedName>
        <fullName evidence="7">Triosephosphate isomerase</fullName>
    </recommendedName>
</protein>
<name>A0ABS8T4P8_DATST</name>
<comment type="pathway">
    <text evidence="4">Carbohydrate biosynthesis.</text>
</comment>
<dbReference type="Pfam" id="PF00121">
    <property type="entry name" value="TIM"/>
    <property type="match status" value="1"/>
</dbReference>
<dbReference type="InterPro" id="IPR013785">
    <property type="entry name" value="Aldolase_TIM"/>
</dbReference>
<dbReference type="SUPFAM" id="SSF51351">
    <property type="entry name" value="Triosephosphate isomerase (TIM)"/>
    <property type="match status" value="1"/>
</dbReference>
<evidence type="ECO:0000256" key="4">
    <source>
        <dbReference type="ARBA" id="ARBA00024331"/>
    </source>
</evidence>
<comment type="caution">
    <text evidence="5">The sequence shown here is derived from an EMBL/GenBank/DDBJ whole genome shotgun (WGS) entry which is preliminary data.</text>
</comment>
<proteinExistence type="inferred from homology"/>
<dbReference type="PANTHER" id="PTHR21139">
    <property type="entry name" value="TRIOSEPHOSPHATE ISOMERASE"/>
    <property type="match status" value="1"/>
</dbReference>
<dbReference type="InterPro" id="IPR000652">
    <property type="entry name" value="Triosephosphate_isomerase"/>
</dbReference>
<evidence type="ECO:0000313" key="5">
    <source>
        <dbReference type="EMBL" id="MCD7466362.1"/>
    </source>
</evidence>
<comment type="similarity">
    <text evidence="1">Belongs to the triosephosphate isomerase family.</text>
</comment>
<organism evidence="5 6">
    <name type="scientific">Datura stramonium</name>
    <name type="common">Jimsonweed</name>
    <name type="synonym">Common thornapple</name>
    <dbReference type="NCBI Taxonomy" id="4076"/>
    <lineage>
        <taxon>Eukaryota</taxon>
        <taxon>Viridiplantae</taxon>
        <taxon>Streptophyta</taxon>
        <taxon>Embryophyta</taxon>
        <taxon>Tracheophyta</taxon>
        <taxon>Spermatophyta</taxon>
        <taxon>Magnoliopsida</taxon>
        <taxon>eudicotyledons</taxon>
        <taxon>Gunneridae</taxon>
        <taxon>Pentapetalae</taxon>
        <taxon>asterids</taxon>
        <taxon>lamiids</taxon>
        <taxon>Solanales</taxon>
        <taxon>Solanaceae</taxon>
        <taxon>Solanoideae</taxon>
        <taxon>Datureae</taxon>
        <taxon>Datura</taxon>
    </lineage>
</organism>
<evidence type="ECO:0000256" key="2">
    <source>
        <dbReference type="ARBA" id="ARBA00011738"/>
    </source>
</evidence>
<sequence>MLTLTYAFRRLTRAAEPSSPWLAPARPKDLEGYGCYSLYWRAVLEEENLEKLFDMLYREFKDDIVIAYEPVWANGTVKWRHLKAGSGRSMQLLSSVNGEHSSDLAKKEDIDGFLVGGASLKLTDSIELDNSNLLSVCHCIIIKGPEFATIINSVTSKKVAA</sequence>
<dbReference type="InterPro" id="IPR035990">
    <property type="entry name" value="TIM_sf"/>
</dbReference>